<dbReference type="EMBL" id="HG996469">
    <property type="protein sequence ID" value="CAG1844286.1"/>
    <property type="molecule type" value="Genomic_DNA"/>
</dbReference>
<accession>A0A804IXA1</accession>
<evidence type="ECO:0000313" key="3">
    <source>
        <dbReference type="Proteomes" id="UP000012960"/>
    </source>
</evidence>
<evidence type="ECO:0000313" key="2">
    <source>
        <dbReference type="EnsemblPlants" id="Ma04_p34840.1"/>
    </source>
</evidence>
<dbReference type="InParanoid" id="A0A804IXA1"/>
<dbReference type="Gramene" id="Ma04_t34840.1">
    <property type="protein sequence ID" value="Ma04_p34840.1"/>
    <property type="gene ID" value="Ma04_g34840"/>
</dbReference>
<gene>
    <name evidence="1" type="ORF">GSMUA_140810.1</name>
</gene>
<keyword evidence="3" id="KW-1185">Reference proteome</keyword>
<evidence type="ECO:0000313" key="1">
    <source>
        <dbReference type="EMBL" id="CAG1844286.1"/>
    </source>
</evidence>
<protein>
    <submittedName>
        <fullName evidence="1">(wild Malaysian banana) hypothetical protein</fullName>
    </submittedName>
</protein>
<dbReference type="EnsemblPlants" id="Ma04_t34840.1">
    <property type="protein sequence ID" value="Ma04_p34840.1"/>
    <property type="gene ID" value="Ma04_g34840"/>
</dbReference>
<reference evidence="2" key="2">
    <citation type="submission" date="2021-05" db="UniProtKB">
        <authorList>
            <consortium name="EnsemblPlants"/>
        </authorList>
    </citation>
    <scope>IDENTIFICATION</scope>
    <source>
        <strain evidence="2">subsp. malaccensis</strain>
    </source>
</reference>
<name>A0A804IXA1_MUSAM</name>
<proteinExistence type="predicted"/>
<organism evidence="2 3">
    <name type="scientific">Musa acuminata subsp. malaccensis</name>
    <name type="common">Wild banana</name>
    <name type="synonym">Musa malaccensis</name>
    <dbReference type="NCBI Taxonomy" id="214687"/>
    <lineage>
        <taxon>Eukaryota</taxon>
        <taxon>Viridiplantae</taxon>
        <taxon>Streptophyta</taxon>
        <taxon>Embryophyta</taxon>
        <taxon>Tracheophyta</taxon>
        <taxon>Spermatophyta</taxon>
        <taxon>Magnoliopsida</taxon>
        <taxon>Liliopsida</taxon>
        <taxon>Zingiberales</taxon>
        <taxon>Musaceae</taxon>
        <taxon>Musa</taxon>
    </lineage>
</organism>
<dbReference type="Proteomes" id="UP000012960">
    <property type="component" value="Unplaced"/>
</dbReference>
<reference evidence="1" key="1">
    <citation type="submission" date="2021-03" db="EMBL/GenBank/DDBJ databases">
        <authorList>
            <consortium name="Genoscope - CEA"/>
            <person name="William W."/>
        </authorList>
    </citation>
    <scope>NUCLEOTIDE SEQUENCE</scope>
    <source>
        <strain evidence="1">Doubled-haploid Pahang</strain>
    </source>
</reference>
<dbReference type="AlphaFoldDB" id="A0A804IXA1"/>
<sequence>MSVAAVEGKEEEINCVWKDNKLGLFTATTASSDRRNFFSEPASASCCRVVNNSKNLSWIRSSIGAGELNKPQNWRNPSIRLPRNLGQRRFLLLLCRCRKDSADHEIPTA</sequence>